<evidence type="ECO:0000259" key="8">
    <source>
        <dbReference type="PROSITE" id="PS50249"/>
    </source>
</evidence>
<dbReference type="GO" id="GO:0008237">
    <property type="term" value="F:metallopeptidase activity"/>
    <property type="evidence" value="ECO:0007669"/>
    <property type="project" value="UniProtKB-KW"/>
</dbReference>
<evidence type="ECO:0000256" key="1">
    <source>
        <dbReference type="ARBA" id="ARBA00010243"/>
    </source>
</evidence>
<dbReference type="CDD" id="cd08071">
    <property type="entry name" value="MPN_DUF2466"/>
    <property type="match status" value="1"/>
</dbReference>
<keyword evidence="6" id="KW-0482">Metalloprotease</keyword>
<reference evidence="10 11" key="1">
    <citation type="submission" date="2016-06" db="EMBL/GenBank/DDBJ databases">
        <authorList>
            <person name="Haines A.N."/>
            <person name="Council K.R."/>
        </authorList>
    </citation>
    <scope>NUCLEOTIDE SEQUENCE [LARGE SCALE GENOMIC DNA]</scope>
    <source>
        <strain evidence="10 11">SP158-29</strain>
    </source>
</reference>
<evidence type="ECO:0000256" key="3">
    <source>
        <dbReference type="ARBA" id="ARBA00022723"/>
    </source>
</evidence>
<dbReference type="NCBIfam" id="TIGR00608">
    <property type="entry name" value="radc"/>
    <property type="match status" value="1"/>
</dbReference>
<evidence type="ECO:0000313" key="10">
    <source>
        <dbReference type="EMBL" id="PCH12291.1"/>
    </source>
</evidence>
<evidence type="ECO:0000313" key="9">
    <source>
        <dbReference type="EMBL" id="MDT2731297.1"/>
    </source>
</evidence>
<accession>A0A0E2U9S7</accession>
<dbReference type="InterPro" id="IPR025657">
    <property type="entry name" value="RadC_JAB"/>
</dbReference>
<evidence type="ECO:0000256" key="5">
    <source>
        <dbReference type="ARBA" id="ARBA00022833"/>
    </source>
</evidence>
<protein>
    <submittedName>
        <fullName evidence="9">DNA repair protein RadC</fullName>
    </submittedName>
</protein>
<dbReference type="InterPro" id="IPR001405">
    <property type="entry name" value="UPF0758"/>
</dbReference>
<dbReference type="PANTHER" id="PTHR30471:SF3">
    <property type="entry name" value="UPF0758 PROTEIN YEES-RELATED"/>
    <property type="match status" value="1"/>
</dbReference>
<comment type="caution">
    <text evidence="10">The sequence shown here is derived from an EMBL/GenBank/DDBJ whole genome shotgun (WGS) entry which is preliminary data.</text>
</comment>
<sequence length="226" mass="25759">MYNIKIEQESLMPRERLVSLGAEMLSNQELLAILLRTGNKEKPVMELSAHILSGLDKLSDFKKLSLQELQQLAGIGKVKSIEIKAMIELANRIQASEEKIEGQLLSSHQVAQRMIKLLGEKKQEHLMTIYLDTQNRIIEEKTIFIGSVKRSIAEPREILHYACKNMATSLIVVHNHPSGLTNPSENDFHFTEKIKQSCDQIGITCLDHIIVGKKTYYSFRENTQIF</sequence>
<evidence type="ECO:0000256" key="6">
    <source>
        <dbReference type="ARBA" id="ARBA00023049"/>
    </source>
</evidence>
<dbReference type="Gene3D" id="3.40.140.10">
    <property type="entry name" value="Cytidine Deaminase, domain 2"/>
    <property type="match status" value="1"/>
</dbReference>
<comment type="similarity">
    <text evidence="1 7">Belongs to the UPF0758 family.</text>
</comment>
<evidence type="ECO:0000256" key="4">
    <source>
        <dbReference type="ARBA" id="ARBA00022801"/>
    </source>
</evidence>
<organism evidence="10 11">
    <name type="scientific">Streptococcus parauberis</name>
    <dbReference type="NCBI Taxonomy" id="1348"/>
    <lineage>
        <taxon>Bacteria</taxon>
        <taxon>Bacillati</taxon>
        <taxon>Bacillota</taxon>
        <taxon>Bacilli</taxon>
        <taxon>Lactobacillales</taxon>
        <taxon>Streptococcaceae</taxon>
        <taxon>Streptococcus</taxon>
    </lineage>
</organism>
<name>A0A0E2U9S7_9STRE</name>
<evidence type="ECO:0000313" key="11">
    <source>
        <dbReference type="Proteomes" id="UP000217465"/>
    </source>
</evidence>
<dbReference type="Proteomes" id="UP001180515">
    <property type="component" value="Unassembled WGS sequence"/>
</dbReference>
<dbReference type="Pfam" id="PF20582">
    <property type="entry name" value="UPF0758_N"/>
    <property type="match status" value="1"/>
</dbReference>
<dbReference type="InterPro" id="IPR046778">
    <property type="entry name" value="UPF0758_N"/>
</dbReference>
<keyword evidence="3" id="KW-0479">Metal-binding</keyword>
<dbReference type="PANTHER" id="PTHR30471">
    <property type="entry name" value="DNA REPAIR PROTEIN RADC"/>
    <property type="match status" value="1"/>
</dbReference>
<dbReference type="EMBL" id="NSGR01000008">
    <property type="protein sequence ID" value="PCH12291.1"/>
    <property type="molecule type" value="Genomic_DNA"/>
</dbReference>
<keyword evidence="2" id="KW-0645">Protease</keyword>
<dbReference type="InterPro" id="IPR020891">
    <property type="entry name" value="UPF0758_CS"/>
</dbReference>
<proteinExistence type="inferred from homology"/>
<evidence type="ECO:0000256" key="7">
    <source>
        <dbReference type="RuleBase" id="RU003797"/>
    </source>
</evidence>
<dbReference type="Proteomes" id="UP000217465">
    <property type="component" value="Unassembled WGS sequence"/>
</dbReference>
<dbReference type="InterPro" id="IPR037518">
    <property type="entry name" value="MPN"/>
</dbReference>
<dbReference type="PROSITE" id="PS50249">
    <property type="entry name" value="MPN"/>
    <property type="match status" value="1"/>
</dbReference>
<dbReference type="NCBIfam" id="NF000642">
    <property type="entry name" value="PRK00024.1"/>
    <property type="match status" value="1"/>
</dbReference>
<evidence type="ECO:0000256" key="2">
    <source>
        <dbReference type="ARBA" id="ARBA00022670"/>
    </source>
</evidence>
<dbReference type="AlphaFoldDB" id="A0A0E2U9S7"/>
<dbReference type="GO" id="GO:0006508">
    <property type="term" value="P:proteolysis"/>
    <property type="evidence" value="ECO:0007669"/>
    <property type="project" value="UniProtKB-KW"/>
</dbReference>
<dbReference type="eggNOG" id="COG2003">
    <property type="taxonomic scope" value="Bacteria"/>
</dbReference>
<keyword evidence="5" id="KW-0862">Zinc</keyword>
<dbReference type="EMBL" id="JARQAG010000003">
    <property type="protein sequence ID" value="MDT2731297.1"/>
    <property type="molecule type" value="Genomic_DNA"/>
</dbReference>
<keyword evidence="4" id="KW-0378">Hydrolase</keyword>
<gene>
    <name evidence="9" type="primary">radC</name>
    <name evidence="10" type="ORF">A9Y57_01006</name>
    <name evidence="9" type="ORF">P7G31_03390</name>
</gene>
<dbReference type="GO" id="GO:0046872">
    <property type="term" value="F:metal ion binding"/>
    <property type="evidence" value="ECO:0007669"/>
    <property type="project" value="UniProtKB-KW"/>
</dbReference>
<dbReference type="PROSITE" id="PS01302">
    <property type="entry name" value="UPF0758"/>
    <property type="match status" value="1"/>
</dbReference>
<dbReference type="Pfam" id="PF04002">
    <property type="entry name" value="RadC"/>
    <property type="match status" value="1"/>
</dbReference>
<dbReference type="STRING" id="936154.STP_0657"/>
<reference evidence="9" key="2">
    <citation type="submission" date="2023-03" db="EMBL/GenBank/DDBJ databases">
        <authorList>
            <person name="Shen W."/>
            <person name="Cai J."/>
        </authorList>
    </citation>
    <scope>NUCLEOTIDE SEQUENCE</scope>
    <source>
        <strain evidence="9">P82-2</strain>
    </source>
</reference>
<dbReference type="RefSeq" id="WP_003106790.1">
    <property type="nucleotide sequence ID" value="NZ_BAWT01000002.1"/>
</dbReference>
<feature type="domain" description="MPN" evidence="8">
    <location>
        <begin position="103"/>
        <end position="225"/>
    </location>
</feature>